<dbReference type="PANTHER" id="PTHR30572:SF4">
    <property type="entry name" value="ABC TRANSPORTER PERMEASE YTRF"/>
    <property type="match status" value="1"/>
</dbReference>
<evidence type="ECO:0000259" key="9">
    <source>
        <dbReference type="Pfam" id="PF12704"/>
    </source>
</evidence>
<feature type="transmembrane region" description="Helical" evidence="7">
    <location>
        <begin position="339"/>
        <end position="362"/>
    </location>
</feature>
<keyword evidence="3 7" id="KW-0812">Transmembrane</keyword>
<feature type="transmembrane region" description="Helical" evidence="7">
    <location>
        <begin position="252"/>
        <end position="276"/>
    </location>
</feature>
<dbReference type="Pfam" id="PF02687">
    <property type="entry name" value="FtsX"/>
    <property type="match status" value="1"/>
</dbReference>
<feature type="domain" description="MacB-like periplasmic core" evidence="9">
    <location>
        <begin position="22"/>
        <end position="221"/>
    </location>
</feature>
<feature type="domain" description="ABC3 transporter permease C-terminal" evidence="8">
    <location>
        <begin position="255"/>
        <end position="366"/>
    </location>
</feature>
<dbReference type="InterPro" id="IPR025857">
    <property type="entry name" value="MacB_PCD"/>
</dbReference>
<dbReference type="Pfam" id="PF12704">
    <property type="entry name" value="MacB_PCD"/>
    <property type="match status" value="1"/>
</dbReference>
<dbReference type="InterPro" id="IPR003838">
    <property type="entry name" value="ABC3_permease_C"/>
</dbReference>
<gene>
    <name evidence="10" type="ORF">SAMN02746098_00352</name>
</gene>
<evidence type="ECO:0000256" key="7">
    <source>
        <dbReference type="SAM" id="Phobius"/>
    </source>
</evidence>
<dbReference type="OrthoDB" id="239678at2"/>
<evidence type="ECO:0000256" key="3">
    <source>
        <dbReference type="ARBA" id="ARBA00022692"/>
    </source>
</evidence>
<dbReference type="RefSeq" id="WP_073027379.1">
    <property type="nucleotide sequence ID" value="NZ_FQXJ01000003.1"/>
</dbReference>
<dbReference type="GO" id="GO:0022857">
    <property type="term" value="F:transmembrane transporter activity"/>
    <property type="evidence" value="ECO:0007669"/>
    <property type="project" value="TreeGrafter"/>
</dbReference>
<proteinExistence type="inferred from homology"/>
<reference evidence="11" key="1">
    <citation type="submission" date="2016-11" db="EMBL/GenBank/DDBJ databases">
        <authorList>
            <person name="Varghese N."/>
            <person name="Submissions S."/>
        </authorList>
    </citation>
    <scope>NUCLEOTIDE SEQUENCE [LARGE SCALE GENOMIC DNA]</scope>
    <source>
        <strain evidence="11">DSM 15449</strain>
    </source>
</reference>
<dbReference type="GO" id="GO:0005886">
    <property type="term" value="C:plasma membrane"/>
    <property type="evidence" value="ECO:0007669"/>
    <property type="project" value="UniProtKB-SubCell"/>
</dbReference>
<name>A0A1M5QTA8_9FIRM</name>
<organism evidence="10 11">
    <name type="scientific">Desulfosporosinus lacus DSM 15449</name>
    <dbReference type="NCBI Taxonomy" id="1121420"/>
    <lineage>
        <taxon>Bacteria</taxon>
        <taxon>Bacillati</taxon>
        <taxon>Bacillota</taxon>
        <taxon>Clostridia</taxon>
        <taxon>Eubacteriales</taxon>
        <taxon>Desulfitobacteriaceae</taxon>
        <taxon>Desulfosporosinus</taxon>
    </lineage>
</organism>
<evidence type="ECO:0000313" key="11">
    <source>
        <dbReference type="Proteomes" id="UP000183954"/>
    </source>
</evidence>
<comment type="subcellular location">
    <subcellularLocation>
        <location evidence="1">Cell membrane</location>
        <topology evidence="1">Multi-pass membrane protein</topology>
    </subcellularLocation>
</comment>
<feature type="transmembrane region" description="Helical" evidence="7">
    <location>
        <begin position="296"/>
        <end position="319"/>
    </location>
</feature>
<keyword evidence="11" id="KW-1185">Reference proteome</keyword>
<evidence type="ECO:0000256" key="6">
    <source>
        <dbReference type="ARBA" id="ARBA00038076"/>
    </source>
</evidence>
<evidence type="ECO:0000313" key="10">
    <source>
        <dbReference type="EMBL" id="SHH17010.1"/>
    </source>
</evidence>
<dbReference type="AlphaFoldDB" id="A0A1M5QTA8"/>
<evidence type="ECO:0000256" key="5">
    <source>
        <dbReference type="ARBA" id="ARBA00023136"/>
    </source>
</evidence>
<sequence>MTLTDIAIQNLRRRKGKTTFLVLTFVLVISITVALNTLAKSMHDDLQKSLTQYGANVVITPKSEHFTLSYGGLSVPGVNYEVKQLNYDSLARIKSNPDLAVSGIAPKIIGSVTGAKKRYLIIGVDFPNELKMKPWWQINGRQPGDQEVIIGSGIASKENLGIGSTLALNHQNYPIVGIMEETGGSEDNGVFTNFSTSRALTGIDSWSMIELNTAQPNKTAAYLSELLPEAKVAEISQLVQGAKESVDRFSNFSLITSIVLGVIGVLIVFVTTYGNINDRVAELGILQAIGFRRRHIYSILIREIVLVSLSGGVLGYLSGELTPILLGPIAFQKTVSFQFNPLIALTAISASLLVGIVSIFLARRAISLNPLEALSYI</sequence>
<feature type="transmembrane region" description="Helical" evidence="7">
    <location>
        <begin position="20"/>
        <end position="39"/>
    </location>
</feature>
<keyword evidence="5 7" id="KW-0472">Membrane</keyword>
<dbReference type="PANTHER" id="PTHR30572">
    <property type="entry name" value="MEMBRANE COMPONENT OF TRANSPORTER-RELATED"/>
    <property type="match status" value="1"/>
</dbReference>
<accession>A0A1M5QTA8</accession>
<dbReference type="InterPro" id="IPR050250">
    <property type="entry name" value="Macrolide_Exporter_MacB"/>
</dbReference>
<evidence type="ECO:0000256" key="4">
    <source>
        <dbReference type="ARBA" id="ARBA00022989"/>
    </source>
</evidence>
<dbReference type="EMBL" id="FQXJ01000003">
    <property type="protein sequence ID" value="SHH17010.1"/>
    <property type="molecule type" value="Genomic_DNA"/>
</dbReference>
<dbReference type="Proteomes" id="UP000183954">
    <property type="component" value="Unassembled WGS sequence"/>
</dbReference>
<protein>
    <submittedName>
        <fullName evidence="10">Putative ABC transport system permease protein</fullName>
    </submittedName>
</protein>
<evidence type="ECO:0000256" key="2">
    <source>
        <dbReference type="ARBA" id="ARBA00022475"/>
    </source>
</evidence>
<keyword evidence="2" id="KW-1003">Cell membrane</keyword>
<evidence type="ECO:0000259" key="8">
    <source>
        <dbReference type="Pfam" id="PF02687"/>
    </source>
</evidence>
<comment type="similarity">
    <text evidence="6">Belongs to the ABC-4 integral membrane protein family.</text>
</comment>
<evidence type="ECO:0000256" key="1">
    <source>
        <dbReference type="ARBA" id="ARBA00004651"/>
    </source>
</evidence>
<dbReference type="STRING" id="1121420.SAMN02746098_00352"/>
<keyword evidence="4 7" id="KW-1133">Transmembrane helix</keyword>